<protein>
    <submittedName>
        <fullName evidence="1">Uncharacterized protein</fullName>
    </submittedName>
</protein>
<dbReference type="RefSeq" id="WP_078815009.1">
    <property type="nucleotide sequence ID" value="NZ_FUYE01000015.1"/>
</dbReference>
<dbReference type="AlphaFoldDB" id="A0A1T4YP88"/>
<gene>
    <name evidence="1" type="ORF">SAMN02745166_03849</name>
</gene>
<evidence type="ECO:0000313" key="1">
    <source>
        <dbReference type="EMBL" id="SKB03582.1"/>
    </source>
</evidence>
<accession>A0A1T4YP88</accession>
<dbReference type="EMBL" id="FUYE01000015">
    <property type="protein sequence ID" value="SKB03582.1"/>
    <property type="molecule type" value="Genomic_DNA"/>
</dbReference>
<organism evidence="1 2">
    <name type="scientific">Prosthecobacter debontii</name>
    <dbReference type="NCBI Taxonomy" id="48467"/>
    <lineage>
        <taxon>Bacteria</taxon>
        <taxon>Pseudomonadati</taxon>
        <taxon>Verrucomicrobiota</taxon>
        <taxon>Verrucomicrobiia</taxon>
        <taxon>Verrucomicrobiales</taxon>
        <taxon>Verrucomicrobiaceae</taxon>
        <taxon>Prosthecobacter</taxon>
    </lineage>
</organism>
<evidence type="ECO:0000313" key="2">
    <source>
        <dbReference type="Proteomes" id="UP000190774"/>
    </source>
</evidence>
<dbReference type="Proteomes" id="UP000190774">
    <property type="component" value="Unassembled WGS sequence"/>
</dbReference>
<proteinExistence type="predicted"/>
<dbReference type="OrthoDB" id="190140at2"/>
<keyword evidence="2" id="KW-1185">Reference proteome</keyword>
<sequence>MTLNSLIAAVAALQRLDGVAGVMLFKGRNTVHRQMPFSEGRALDLTDTLGQMLDGYRQVRRKIRQIYLEFDAGVLLVMVLDETVLVFLLTGRADADLAASAATVLLNDHASLLAGLSIEPGASTPRNEDGIEELVVTSPRRLQEMTDKAEVVVNNWGQVRKVIEGILGKVMGRAQVANLIDRTLQDGGIADPYRLNPLQVRKLAVSVIEHIPNVSKRRQLLTELDSHLDDL</sequence>
<dbReference type="STRING" id="48467.SAMN02745166_03849"/>
<reference evidence="2" key="1">
    <citation type="submission" date="2017-02" db="EMBL/GenBank/DDBJ databases">
        <authorList>
            <person name="Varghese N."/>
            <person name="Submissions S."/>
        </authorList>
    </citation>
    <scope>NUCLEOTIDE SEQUENCE [LARGE SCALE GENOMIC DNA]</scope>
    <source>
        <strain evidence="2">ATCC 700200</strain>
    </source>
</reference>
<name>A0A1T4YP88_9BACT</name>